<feature type="non-terminal residue" evidence="1">
    <location>
        <position position="144"/>
    </location>
</feature>
<gene>
    <name evidence="1" type="ORF">SVUK_LOCUS14232</name>
</gene>
<evidence type="ECO:0000313" key="2">
    <source>
        <dbReference type="Proteomes" id="UP000270094"/>
    </source>
</evidence>
<protein>
    <submittedName>
        <fullName evidence="1">Uncharacterized protein</fullName>
    </submittedName>
</protein>
<dbReference type="EMBL" id="UYYB01104421">
    <property type="protein sequence ID" value="VDM79234.1"/>
    <property type="molecule type" value="Genomic_DNA"/>
</dbReference>
<dbReference type="AlphaFoldDB" id="A0A3P7JL79"/>
<name>A0A3P7JL79_STRVU</name>
<sequence length="144" mass="16291">MQVAVGAMRSPTMKPRSSALSTDACPVVKKVAIRKWIKPLQQRPRRGLLMINEMYMPSTVRLPKLRAYQNAKEIQVTARSKAAIPLVADHRKPLQQRPRRGLLMINETYMPSTVRLPKLRGYQNAKEIQVTARSKAAIPLVADH</sequence>
<organism evidence="1 2">
    <name type="scientific">Strongylus vulgaris</name>
    <name type="common">Blood worm</name>
    <dbReference type="NCBI Taxonomy" id="40348"/>
    <lineage>
        <taxon>Eukaryota</taxon>
        <taxon>Metazoa</taxon>
        <taxon>Ecdysozoa</taxon>
        <taxon>Nematoda</taxon>
        <taxon>Chromadorea</taxon>
        <taxon>Rhabditida</taxon>
        <taxon>Rhabditina</taxon>
        <taxon>Rhabditomorpha</taxon>
        <taxon>Strongyloidea</taxon>
        <taxon>Strongylidae</taxon>
        <taxon>Strongylus</taxon>
    </lineage>
</organism>
<dbReference type="Proteomes" id="UP000270094">
    <property type="component" value="Unassembled WGS sequence"/>
</dbReference>
<proteinExistence type="predicted"/>
<accession>A0A3P7JL79</accession>
<evidence type="ECO:0000313" key="1">
    <source>
        <dbReference type="EMBL" id="VDM79234.1"/>
    </source>
</evidence>
<keyword evidence="2" id="KW-1185">Reference proteome</keyword>
<reference evidence="1 2" key="1">
    <citation type="submission" date="2018-11" db="EMBL/GenBank/DDBJ databases">
        <authorList>
            <consortium name="Pathogen Informatics"/>
        </authorList>
    </citation>
    <scope>NUCLEOTIDE SEQUENCE [LARGE SCALE GENOMIC DNA]</scope>
</reference>